<comment type="caution">
    <text evidence="1">The sequence shown here is derived from an EMBL/GenBank/DDBJ whole genome shotgun (WGS) entry which is preliminary data.</text>
</comment>
<accession>A0ABS4QD55</accession>
<organism evidence="1 2">
    <name type="scientific">Nocardia goodfellowii</name>
    <dbReference type="NCBI Taxonomy" id="882446"/>
    <lineage>
        <taxon>Bacteria</taxon>
        <taxon>Bacillati</taxon>
        <taxon>Actinomycetota</taxon>
        <taxon>Actinomycetes</taxon>
        <taxon>Mycobacteriales</taxon>
        <taxon>Nocardiaceae</taxon>
        <taxon>Nocardia</taxon>
    </lineage>
</organism>
<gene>
    <name evidence="1" type="ORF">BJ987_002515</name>
</gene>
<protein>
    <submittedName>
        <fullName evidence="1">Uncharacterized protein</fullName>
    </submittedName>
</protein>
<dbReference type="EMBL" id="JAGGMR010000001">
    <property type="protein sequence ID" value="MBP2189614.1"/>
    <property type="molecule type" value="Genomic_DNA"/>
</dbReference>
<keyword evidence="2" id="KW-1185">Reference proteome</keyword>
<dbReference type="Proteomes" id="UP001519325">
    <property type="component" value="Unassembled WGS sequence"/>
</dbReference>
<name>A0ABS4QD55_9NOCA</name>
<evidence type="ECO:0000313" key="2">
    <source>
        <dbReference type="Proteomes" id="UP001519325"/>
    </source>
</evidence>
<sequence length="109" mass="10388">MSGKAEELSGAPQAAAVLEGLSVAASDGLMKVLFDGPAVAVMGGRARDFSKMGSAAVVSRGPGVAVCGGPALAVCDGPMAAVCDGPAVGGCDGGTADARPGAQAAEVRW</sequence>
<proteinExistence type="predicted"/>
<evidence type="ECO:0000313" key="1">
    <source>
        <dbReference type="EMBL" id="MBP2189614.1"/>
    </source>
</evidence>
<reference evidence="1 2" key="1">
    <citation type="submission" date="2021-03" db="EMBL/GenBank/DDBJ databases">
        <title>Sequencing the genomes of 1000 actinobacteria strains.</title>
        <authorList>
            <person name="Klenk H.-P."/>
        </authorList>
    </citation>
    <scope>NUCLEOTIDE SEQUENCE [LARGE SCALE GENOMIC DNA]</scope>
    <source>
        <strain evidence="1 2">DSM 45516</strain>
    </source>
</reference>